<dbReference type="RefSeq" id="WP_386709024.1">
    <property type="nucleotide sequence ID" value="NZ_JBHXIJ010000018.1"/>
</dbReference>
<dbReference type="EMBL" id="JBHXIJ010000018">
    <property type="protein sequence ID" value="MFD5098308.1"/>
    <property type="molecule type" value="Genomic_DNA"/>
</dbReference>
<evidence type="ECO:0000313" key="2">
    <source>
        <dbReference type="Proteomes" id="UP001598448"/>
    </source>
</evidence>
<accession>A0ABW6FIF1</accession>
<name>A0ABW6FIF1_9ACTN</name>
<keyword evidence="2" id="KW-1185">Reference proteome</keyword>
<dbReference type="Proteomes" id="UP001598448">
    <property type="component" value="Unassembled WGS sequence"/>
</dbReference>
<comment type="caution">
    <text evidence="1">The sequence shown here is derived from an EMBL/GenBank/DDBJ whole genome shotgun (WGS) entry which is preliminary data.</text>
</comment>
<organism evidence="1 2">
    <name type="scientific">Streptomyces albidochromogenes</name>
    <dbReference type="NCBI Taxonomy" id="329524"/>
    <lineage>
        <taxon>Bacteria</taxon>
        <taxon>Bacillati</taxon>
        <taxon>Actinomycetota</taxon>
        <taxon>Actinomycetes</taxon>
        <taxon>Kitasatosporales</taxon>
        <taxon>Streptomycetaceae</taxon>
        <taxon>Streptomyces</taxon>
    </lineage>
</organism>
<evidence type="ECO:0000313" key="1">
    <source>
        <dbReference type="EMBL" id="MFD5098308.1"/>
    </source>
</evidence>
<sequence length="65" mass="7576">MTTELLHGDPCPLCGQPLTLRPTVIVHSNVPYPTRTDTAPHCRYCANDMFRSQQWNDLMRARYER</sequence>
<proteinExistence type="predicted"/>
<gene>
    <name evidence="1" type="ORF">ACFWJN_04910</name>
</gene>
<reference evidence="1 2" key="1">
    <citation type="submission" date="2024-09" db="EMBL/GenBank/DDBJ databases">
        <title>The Natural Products Discovery Center: Release of the First 8490 Sequenced Strains for Exploring Actinobacteria Biosynthetic Diversity.</title>
        <authorList>
            <person name="Kalkreuter E."/>
            <person name="Kautsar S.A."/>
            <person name="Yang D."/>
            <person name="Bader C.D."/>
            <person name="Teijaro C.N."/>
            <person name="Fluegel L."/>
            <person name="Davis C.M."/>
            <person name="Simpson J.R."/>
            <person name="Lauterbach L."/>
            <person name="Steele A.D."/>
            <person name="Gui C."/>
            <person name="Meng S."/>
            <person name="Li G."/>
            <person name="Viehrig K."/>
            <person name="Ye F."/>
            <person name="Su P."/>
            <person name="Kiefer A.F."/>
            <person name="Nichols A."/>
            <person name="Cepeda A.J."/>
            <person name="Yan W."/>
            <person name="Fan B."/>
            <person name="Jiang Y."/>
            <person name="Adhikari A."/>
            <person name="Zheng C.-J."/>
            <person name="Schuster L."/>
            <person name="Cowan T.M."/>
            <person name="Smanski M.J."/>
            <person name="Chevrette M.G."/>
            <person name="De Carvalho L.P.S."/>
            <person name="Shen B."/>
        </authorList>
    </citation>
    <scope>NUCLEOTIDE SEQUENCE [LARGE SCALE GENOMIC DNA]</scope>
    <source>
        <strain evidence="1 2">NPDC058348</strain>
    </source>
</reference>
<protein>
    <submittedName>
        <fullName evidence="1">Uncharacterized protein</fullName>
    </submittedName>
</protein>